<evidence type="ECO:0000313" key="13">
    <source>
        <dbReference type="EMBL" id="JAC62529.1"/>
    </source>
</evidence>
<accession>A0A061QVN8</accession>
<evidence type="ECO:0000256" key="4">
    <source>
        <dbReference type="ARBA" id="ARBA00022605"/>
    </source>
</evidence>
<dbReference type="FunFam" id="3.90.1150.10:FF:000033">
    <property type="entry name" value="Cystathionine gamma-synthase"/>
    <property type="match status" value="1"/>
</dbReference>
<protein>
    <recommendedName>
        <fullName evidence="3">cysteine-S-conjugate beta-lyase</fullName>
        <ecNumber evidence="3">4.4.1.13</ecNumber>
    </recommendedName>
    <alternativeName>
        <fullName evidence="9">Cysteine-S-conjugate beta-lyase</fullName>
    </alternativeName>
</protein>
<dbReference type="InterPro" id="IPR003767">
    <property type="entry name" value="Malate/L-lactate_DH-like"/>
</dbReference>
<evidence type="ECO:0000256" key="8">
    <source>
        <dbReference type="ARBA" id="ARBA00023239"/>
    </source>
</evidence>
<evidence type="ECO:0000313" key="14">
    <source>
        <dbReference type="EMBL" id="JAC76686.1"/>
    </source>
</evidence>
<organism evidence="13">
    <name type="scientific">Tetraselmis sp. GSL018</name>
    <dbReference type="NCBI Taxonomy" id="582737"/>
    <lineage>
        <taxon>Eukaryota</taxon>
        <taxon>Viridiplantae</taxon>
        <taxon>Chlorophyta</taxon>
        <taxon>core chlorophytes</taxon>
        <taxon>Chlorodendrophyceae</taxon>
        <taxon>Chlorodendrales</taxon>
        <taxon>Chlorodendraceae</taxon>
        <taxon>Tetraselmis</taxon>
    </lineage>
</organism>
<evidence type="ECO:0000256" key="6">
    <source>
        <dbReference type="ARBA" id="ARBA00023002"/>
    </source>
</evidence>
<dbReference type="InterPro" id="IPR054542">
    <property type="entry name" value="Cys_met_metab_PP"/>
</dbReference>
<comment type="cofactor">
    <cofactor evidence="1">
        <name>pyridoxal 5'-phosphate</name>
        <dbReference type="ChEBI" id="CHEBI:597326"/>
    </cofactor>
</comment>
<dbReference type="EMBL" id="GBEZ01008877">
    <property type="protein sequence ID" value="JAC76686.1"/>
    <property type="molecule type" value="Transcribed_RNA"/>
</dbReference>
<comment type="catalytic activity">
    <reaction evidence="10">
        <text>L,L-cystathionine + H2O = L-homocysteine + pyruvate + NH4(+)</text>
        <dbReference type="Rhea" id="RHEA:13965"/>
        <dbReference type="ChEBI" id="CHEBI:15361"/>
        <dbReference type="ChEBI" id="CHEBI:15377"/>
        <dbReference type="ChEBI" id="CHEBI:28938"/>
        <dbReference type="ChEBI" id="CHEBI:58161"/>
        <dbReference type="ChEBI" id="CHEBI:58199"/>
    </reaction>
    <physiologicalReaction direction="left-to-right" evidence="10">
        <dbReference type="Rhea" id="RHEA:13966"/>
    </physiologicalReaction>
</comment>
<proteinExistence type="inferred from homology"/>
<dbReference type="PANTHER" id="PTHR11808:SF50">
    <property type="entry name" value="CYSTATHIONINE BETA-LYASE"/>
    <property type="match status" value="1"/>
</dbReference>
<dbReference type="GO" id="GO:0019346">
    <property type="term" value="P:transsulfuration"/>
    <property type="evidence" value="ECO:0007669"/>
    <property type="project" value="InterPro"/>
</dbReference>
<evidence type="ECO:0000256" key="5">
    <source>
        <dbReference type="ARBA" id="ARBA00022898"/>
    </source>
</evidence>
<evidence type="ECO:0000256" key="9">
    <source>
        <dbReference type="ARBA" id="ARBA00047213"/>
    </source>
</evidence>
<keyword evidence="8 13" id="KW-0456">Lyase</keyword>
<dbReference type="InterPro" id="IPR036111">
    <property type="entry name" value="Mal/L-sulfo/L-lacto_DH-like_sf"/>
</dbReference>
<comment type="similarity">
    <text evidence="2">Belongs to the trans-sulfuration enzymes family.</text>
</comment>
<evidence type="ECO:0000256" key="3">
    <source>
        <dbReference type="ARBA" id="ARBA00012224"/>
    </source>
</evidence>
<evidence type="ECO:0000256" key="12">
    <source>
        <dbReference type="SAM" id="Coils"/>
    </source>
</evidence>
<dbReference type="AlphaFoldDB" id="A0A061QVN8"/>
<comment type="subunit">
    <text evidence="11">Forms homodimers. May form homotetramers from two homodimers.</text>
</comment>
<gene>
    <name evidence="13" type="primary">METC</name>
    <name evidence="14" type="ORF">TSPGSL018_19517</name>
    <name evidence="13" type="ORF">TSPGSL018_23122</name>
</gene>
<dbReference type="GO" id="GO:0071266">
    <property type="term" value="P:'de novo' L-methionine biosynthetic process"/>
    <property type="evidence" value="ECO:0007669"/>
    <property type="project" value="InterPro"/>
</dbReference>
<keyword evidence="5" id="KW-0663">Pyridoxal phosphate</keyword>
<keyword evidence="6" id="KW-0560">Oxidoreductase</keyword>
<dbReference type="CDD" id="cd00614">
    <property type="entry name" value="CGS_like"/>
    <property type="match status" value="1"/>
</dbReference>
<reference evidence="13" key="1">
    <citation type="submission" date="2014-05" db="EMBL/GenBank/DDBJ databases">
        <title>The transcriptome of the halophilic microalga Tetraselmis sp. GSL018 isolated from the Great Salt Lake, Utah.</title>
        <authorList>
            <person name="Jinkerson R.E."/>
            <person name="D'Adamo S."/>
            <person name="Posewitz M.C."/>
        </authorList>
    </citation>
    <scope>NUCLEOTIDE SEQUENCE</scope>
    <source>
        <strain evidence="13">GSL018</strain>
    </source>
</reference>
<dbReference type="InterPro" id="IPR006238">
    <property type="entry name" value="Cys_b_lyase_euk"/>
</dbReference>
<dbReference type="Gene3D" id="3.40.640.10">
    <property type="entry name" value="Type I PLP-dependent aspartate aminotransferase-like (Major domain)"/>
    <property type="match status" value="1"/>
</dbReference>
<dbReference type="InterPro" id="IPR043143">
    <property type="entry name" value="Mal/L-sulf/L-lact_DH-like_NADP"/>
</dbReference>
<dbReference type="GO" id="GO:0016491">
    <property type="term" value="F:oxidoreductase activity"/>
    <property type="evidence" value="ECO:0007669"/>
    <property type="project" value="UniProtKB-KW"/>
</dbReference>
<dbReference type="Pfam" id="PF01053">
    <property type="entry name" value="Cys_Met_Meta_PP"/>
    <property type="match status" value="1"/>
</dbReference>
<dbReference type="InterPro" id="IPR000277">
    <property type="entry name" value="Cys/Met-Metab_PyrdxlP-dep_enz"/>
</dbReference>
<evidence type="ECO:0000256" key="10">
    <source>
        <dbReference type="ARBA" id="ARBA00052283"/>
    </source>
</evidence>
<dbReference type="InterPro" id="IPR015421">
    <property type="entry name" value="PyrdxlP-dep_Trfase_major"/>
</dbReference>
<dbReference type="GO" id="GO:0047804">
    <property type="term" value="F:cysteine-S-conjugate beta-lyase activity"/>
    <property type="evidence" value="ECO:0007669"/>
    <property type="project" value="UniProtKB-EC"/>
</dbReference>
<keyword evidence="12" id="KW-0175">Coiled coil</keyword>
<keyword evidence="7" id="KW-0486">Methionine biosynthesis</keyword>
<feature type="coiled-coil region" evidence="12">
    <location>
        <begin position="790"/>
        <end position="850"/>
    </location>
</feature>
<dbReference type="FunFam" id="3.40.640.10:FF:000009">
    <property type="entry name" value="Cystathionine gamma-synthase homolog"/>
    <property type="match status" value="1"/>
</dbReference>
<dbReference type="InterPro" id="IPR043144">
    <property type="entry name" value="Mal/L-sulf/L-lact_DH-like_ah"/>
</dbReference>
<evidence type="ECO:0000256" key="1">
    <source>
        <dbReference type="ARBA" id="ARBA00001933"/>
    </source>
</evidence>
<keyword evidence="4" id="KW-0028">Amino-acid biosynthesis</keyword>
<sequence>MHNWSLKSSIKTHCLDTPRFLPLKTCQKTSSWDLLVALKHCTVQVRSPSRQLLQSRISAMSGVNGSARSVSGTTSAPQELEVKIAVEELKQLCTSGLRALGHSEQDCSVIADVLMYAQLRGNNQGIIKIPTGGVDRLPEQKPPTVEHETRLSALINGNDSAGIVTLHNAMQLAKVKCREAGFGIVGTNHTSSSTGALGYYVSEIAKDGLLGFAMATSPEFVAPHGARQPVFGTNPIACAVPSGSGAPLVVDMATSAYTLFGLFEAKTAGRDIPEGVAYDSQGLPTTDPAAALPTAGGAIRVFDRSHKGSALALLVELLAGAAVSAAVEDKMSEKNWGNLIVAVDPGLLGDPAAFRSRVDAVLRRVKSAATVPGVDEVILPGERGDKIMEECLRTGMITVEANLLRDLRAVAARAPAVRQPAAASGRRLSTRLLHMASSVEDAYGPSAPPIYQTATFKQPSSTENGPYDYTRSGNPTRTMLEEFMAQLENADRGLAFTSGMAALTAVCRLCGSGDHIVAGDDLYGGTSRLLSWSVPNQGVEVSNVDTTDIAAVRAAIRPGQTKLVMLESPTNPRMQVCDLKALCELAHSVGAIVCVDNSIMAPIYQRPIELGADICMTSATKFIGGHSDVTAGILTVKGEELAGRLAFFQNAEGAGLAPFDSWLCLRGLKTMALRMEKQVANCEKIVKFLEAHPLVKRVNYPGSPSSDPAGYEIQRRQADNGGSLVSFTTDNVEVSKRIVEDTKLFKVTVSFGNVVSQISLPCFMSHASIPAEVRAARGLPDDLVRISCGIEDAEDLIADLDQAMKGAMQSVGMNPTQPDASDRLAPSSREAELMQKVADLEARLRAMEGAQQS</sequence>
<dbReference type="EC" id="4.4.1.13" evidence="3"/>
<name>A0A061QVN8_9CHLO</name>
<dbReference type="Gene3D" id="3.30.1370.60">
    <property type="entry name" value="Hypothetical oxidoreductase yiak, domain 2"/>
    <property type="match status" value="1"/>
</dbReference>
<dbReference type="InterPro" id="IPR015424">
    <property type="entry name" value="PyrdxlP-dep_Trfase"/>
</dbReference>
<dbReference type="InterPro" id="IPR015422">
    <property type="entry name" value="PyrdxlP-dep_Trfase_small"/>
</dbReference>
<dbReference type="PANTHER" id="PTHR11808">
    <property type="entry name" value="TRANS-SULFURATION ENZYME FAMILY MEMBER"/>
    <property type="match status" value="1"/>
</dbReference>
<dbReference type="Gene3D" id="1.10.1530.10">
    <property type="match status" value="1"/>
</dbReference>
<dbReference type="PROSITE" id="PS00868">
    <property type="entry name" value="CYS_MET_METAB_PP"/>
    <property type="match status" value="1"/>
</dbReference>
<dbReference type="EMBL" id="GBEZ01024465">
    <property type="protein sequence ID" value="JAC62529.1"/>
    <property type="molecule type" value="Transcribed_RNA"/>
</dbReference>
<dbReference type="Gene3D" id="3.90.1150.10">
    <property type="entry name" value="Aspartate Aminotransferase, domain 1"/>
    <property type="match status" value="1"/>
</dbReference>
<evidence type="ECO:0000256" key="7">
    <source>
        <dbReference type="ARBA" id="ARBA00023167"/>
    </source>
</evidence>
<dbReference type="NCBIfam" id="TIGR01329">
    <property type="entry name" value="cysta_beta_ly_E"/>
    <property type="match status" value="1"/>
</dbReference>
<dbReference type="SUPFAM" id="SSF89733">
    <property type="entry name" value="L-sulfolactate dehydrogenase-like"/>
    <property type="match status" value="1"/>
</dbReference>
<evidence type="ECO:0000256" key="11">
    <source>
        <dbReference type="ARBA" id="ARBA00064715"/>
    </source>
</evidence>
<dbReference type="GO" id="GO:0030170">
    <property type="term" value="F:pyridoxal phosphate binding"/>
    <property type="evidence" value="ECO:0007669"/>
    <property type="project" value="InterPro"/>
</dbReference>
<dbReference type="SUPFAM" id="SSF53383">
    <property type="entry name" value="PLP-dependent transferases"/>
    <property type="match status" value="1"/>
</dbReference>
<dbReference type="Pfam" id="PF02615">
    <property type="entry name" value="Ldh_2"/>
    <property type="match status" value="1"/>
</dbReference>
<dbReference type="GO" id="GO:0005737">
    <property type="term" value="C:cytoplasm"/>
    <property type="evidence" value="ECO:0007669"/>
    <property type="project" value="TreeGrafter"/>
</dbReference>
<evidence type="ECO:0000256" key="2">
    <source>
        <dbReference type="ARBA" id="ARBA00009077"/>
    </source>
</evidence>